<comment type="cofactor">
    <cofactor evidence="1">
        <name>pyridoxal 5'-phosphate</name>
        <dbReference type="ChEBI" id="CHEBI:597326"/>
    </cofactor>
</comment>
<name>A0A6J7E2U6_9ZZZZ</name>
<dbReference type="InterPro" id="IPR050881">
    <property type="entry name" value="LL-DAP_aminotransferase"/>
</dbReference>
<dbReference type="AlphaFoldDB" id="A0A6J7E2U6"/>
<dbReference type="Gene3D" id="3.40.640.10">
    <property type="entry name" value="Type I PLP-dependent aspartate aminotransferase-like (Major domain)"/>
    <property type="match status" value="1"/>
</dbReference>
<dbReference type="GO" id="GO:0030170">
    <property type="term" value="F:pyridoxal phosphate binding"/>
    <property type="evidence" value="ECO:0007669"/>
    <property type="project" value="InterPro"/>
</dbReference>
<gene>
    <name evidence="5" type="ORF">UFOPK3423_01060</name>
</gene>
<dbReference type="SUPFAM" id="SSF53383">
    <property type="entry name" value="PLP-dependent transferases"/>
    <property type="match status" value="1"/>
</dbReference>
<sequence>MDLNPLIDELGTYPFARLTDARARLEASGVQLIDFGVGEPREQTPAFIREALIDAVSGEPISAYPLAAGLAELREAIAEWAHGRFGVRLDPDLEILPTLGTKEAIFHLAQVLIGKGSLRDVVAVTTPGYPVPLRGARFAGAQVVEIPLDPQQDWMPDLDRIAPDLWRRLAILWVNLPNNPTGAVAPPGWFADLAARCRREGVLLASDEAYSEIWLEGEPPDSVLGVDDPTHVLAFHSLSKRSAMPGYRSGFVAGDPMLIAAMKQVRPSLGVTPQAFVQRASIAAWRDEGHVGEMRDRYRAKRDILVPALRAAGLEPVGGPGGFFLWCRVDENAETLAARLLDHGLVVAPGTFFGPSGAGHVRVALVPSLEDCEHAARLLRAFAG</sequence>
<accession>A0A6J7E2U6</accession>
<reference evidence="5" key="1">
    <citation type="submission" date="2020-05" db="EMBL/GenBank/DDBJ databases">
        <authorList>
            <person name="Chiriac C."/>
            <person name="Salcher M."/>
            <person name="Ghai R."/>
            <person name="Kavagutti S V."/>
        </authorList>
    </citation>
    <scope>NUCLEOTIDE SEQUENCE</scope>
</reference>
<dbReference type="PANTHER" id="PTHR42832">
    <property type="entry name" value="AMINO ACID AMINOTRANSFERASE"/>
    <property type="match status" value="1"/>
</dbReference>
<protein>
    <submittedName>
        <fullName evidence="5">Unannotated protein</fullName>
    </submittedName>
</protein>
<dbReference type="GO" id="GO:0008483">
    <property type="term" value="F:transaminase activity"/>
    <property type="evidence" value="ECO:0007669"/>
    <property type="project" value="UniProtKB-KW"/>
</dbReference>
<evidence type="ECO:0000256" key="1">
    <source>
        <dbReference type="ARBA" id="ARBA00001933"/>
    </source>
</evidence>
<dbReference type="Pfam" id="PF00155">
    <property type="entry name" value="Aminotran_1_2"/>
    <property type="match status" value="1"/>
</dbReference>
<dbReference type="InterPro" id="IPR015424">
    <property type="entry name" value="PyrdxlP-dep_Trfase"/>
</dbReference>
<dbReference type="InterPro" id="IPR004839">
    <property type="entry name" value="Aminotransferase_I/II_large"/>
</dbReference>
<dbReference type="InterPro" id="IPR015421">
    <property type="entry name" value="PyrdxlP-dep_Trfase_major"/>
</dbReference>
<evidence type="ECO:0000259" key="4">
    <source>
        <dbReference type="Pfam" id="PF00155"/>
    </source>
</evidence>
<evidence type="ECO:0000256" key="2">
    <source>
        <dbReference type="ARBA" id="ARBA00022576"/>
    </source>
</evidence>
<dbReference type="CDD" id="cd00609">
    <property type="entry name" value="AAT_like"/>
    <property type="match status" value="1"/>
</dbReference>
<evidence type="ECO:0000313" key="5">
    <source>
        <dbReference type="EMBL" id="CAB4877111.1"/>
    </source>
</evidence>
<dbReference type="Gene3D" id="3.90.1150.10">
    <property type="entry name" value="Aspartate Aminotransferase, domain 1"/>
    <property type="match status" value="1"/>
</dbReference>
<dbReference type="EMBL" id="CAFBLQ010000115">
    <property type="protein sequence ID" value="CAB4877111.1"/>
    <property type="molecule type" value="Genomic_DNA"/>
</dbReference>
<dbReference type="InterPro" id="IPR015422">
    <property type="entry name" value="PyrdxlP-dep_Trfase_small"/>
</dbReference>
<dbReference type="PANTHER" id="PTHR42832:SF3">
    <property type="entry name" value="L-GLUTAMINE--4-(METHYLSULFANYL)-2-OXOBUTANOATE AMINOTRANSFERASE"/>
    <property type="match status" value="1"/>
</dbReference>
<evidence type="ECO:0000256" key="3">
    <source>
        <dbReference type="ARBA" id="ARBA00022679"/>
    </source>
</evidence>
<organism evidence="5">
    <name type="scientific">freshwater metagenome</name>
    <dbReference type="NCBI Taxonomy" id="449393"/>
    <lineage>
        <taxon>unclassified sequences</taxon>
        <taxon>metagenomes</taxon>
        <taxon>ecological metagenomes</taxon>
    </lineage>
</organism>
<proteinExistence type="predicted"/>
<feature type="domain" description="Aminotransferase class I/classII large" evidence="4">
    <location>
        <begin position="31"/>
        <end position="377"/>
    </location>
</feature>
<keyword evidence="3" id="KW-0808">Transferase</keyword>
<keyword evidence="2" id="KW-0032">Aminotransferase</keyword>